<dbReference type="SUPFAM" id="SSF52172">
    <property type="entry name" value="CheY-like"/>
    <property type="match status" value="1"/>
</dbReference>
<dbReference type="RefSeq" id="WP_229639632.1">
    <property type="nucleotide sequence ID" value="NZ_JADWDC010000010.1"/>
</dbReference>
<dbReference type="Gene3D" id="3.40.50.2300">
    <property type="match status" value="1"/>
</dbReference>
<dbReference type="EMBL" id="JADWDC010000010">
    <property type="protein sequence ID" value="MCC0176595.1"/>
    <property type="molecule type" value="Genomic_DNA"/>
</dbReference>
<dbReference type="CDD" id="cd17541">
    <property type="entry name" value="REC_CheB-like"/>
    <property type="match status" value="1"/>
</dbReference>
<evidence type="ECO:0000259" key="2">
    <source>
        <dbReference type="PROSITE" id="PS50110"/>
    </source>
</evidence>
<dbReference type="SMART" id="SM00448">
    <property type="entry name" value="REC"/>
    <property type="match status" value="1"/>
</dbReference>
<dbReference type="PROSITE" id="PS50110">
    <property type="entry name" value="RESPONSE_REGULATORY"/>
    <property type="match status" value="1"/>
</dbReference>
<keyword evidence="1" id="KW-0597">Phosphoprotein</keyword>
<dbReference type="GO" id="GO:0000160">
    <property type="term" value="P:phosphorelay signal transduction system"/>
    <property type="evidence" value="ECO:0007669"/>
    <property type="project" value="InterPro"/>
</dbReference>
<dbReference type="AlphaFoldDB" id="A0A964BNP2"/>
<name>A0A964BNP2_9CYAN</name>
<evidence type="ECO:0000256" key="1">
    <source>
        <dbReference type="PROSITE-ProRule" id="PRU00169"/>
    </source>
</evidence>
<feature type="modified residue" description="4-aspartylphosphate" evidence="1">
    <location>
        <position position="56"/>
    </location>
</feature>
<gene>
    <name evidence="3" type="ORF">I4641_06335</name>
</gene>
<dbReference type="InterPro" id="IPR001789">
    <property type="entry name" value="Sig_transdc_resp-reg_receiver"/>
</dbReference>
<keyword evidence="4" id="KW-1185">Reference proteome</keyword>
<accession>A0A964BNP2</accession>
<sequence length="142" mass="15417">MAKIRVLLVEDSQVAINIYEKMLSSSPHVEVIGKASNGREGLDMVTQLSPDVICTDLQMPEMDGLEFTKQVMAKYPTPILVLSNAVQKSDIDNIYEVMKAGAVDVMAKPQTALGGSTESMQNELVVKIRVLATKKVKAIPLG</sequence>
<comment type="caution">
    <text evidence="3">The sequence shown here is derived from an EMBL/GenBank/DDBJ whole genome shotgun (WGS) entry which is preliminary data.</text>
</comment>
<dbReference type="Pfam" id="PF00072">
    <property type="entry name" value="Response_reg"/>
    <property type="match status" value="1"/>
</dbReference>
<protein>
    <submittedName>
        <fullName evidence="3">Response regulator</fullName>
    </submittedName>
</protein>
<dbReference type="PANTHER" id="PTHR42872">
    <property type="entry name" value="PROTEIN-GLUTAMATE METHYLESTERASE/PROTEIN-GLUTAMINE GLUTAMINASE"/>
    <property type="match status" value="1"/>
</dbReference>
<proteinExistence type="predicted"/>
<evidence type="ECO:0000313" key="4">
    <source>
        <dbReference type="Proteomes" id="UP000729733"/>
    </source>
</evidence>
<organism evidence="3 4">
    <name type="scientific">Waterburya agarophytonicola KI4</name>
    <dbReference type="NCBI Taxonomy" id="2874699"/>
    <lineage>
        <taxon>Bacteria</taxon>
        <taxon>Bacillati</taxon>
        <taxon>Cyanobacteriota</taxon>
        <taxon>Cyanophyceae</taxon>
        <taxon>Pleurocapsales</taxon>
        <taxon>Hyellaceae</taxon>
        <taxon>Waterburya</taxon>
        <taxon>Waterburya agarophytonicola</taxon>
    </lineage>
</organism>
<dbReference type="Proteomes" id="UP000729733">
    <property type="component" value="Unassembled WGS sequence"/>
</dbReference>
<feature type="domain" description="Response regulatory" evidence="2">
    <location>
        <begin position="5"/>
        <end position="123"/>
    </location>
</feature>
<dbReference type="PANTHER" id="PTHR42872:SF6">
    <property type="entry name" value="PROTEIN-GLUTAMATE METHYLESTERASE_PROTEIN-GLUTAMINE GLUTAMINASE"/>
    <property type="match status" value="1"/>
</dbReference>
<dbReference type="InterPro" id="IPR011006">
    <property type="entry name" value="CheY-like_superfamily"/>
</dbReference>
<evidence type="ECO:0000313" key="3">
    <source>
        <dbReference type="EMBL" id="MCC0176595.1"/>
    </source>
</evidence>
<reference evidence="3" key="1">
    <citation type="journal article" date="2021" name="Antonie Van Leeuwenhoek">
        <title>Draft genome and description of Waterburya agarophytonicola gen. nov. sp. nov. (Pleurocapsales, Cyanobacteria): a seaweed symbiont.</title>
        <authorList>
            <person name="Bonthond G."/>
            <person name="Shalygin S."/>
            <person name="Bayer T."/>
            <person name="Weinberger F."/>
        </authorList>
    </citation>
    <scope>NUCLEOTIDE SEQUENCE</scope>
    <source>
        <strain evidence="3">KI4</strain>
    </source>
</reference>